<feature type="compositionally biased region" description="Low complexity" evidence="1">
    <location>
        <begin position="449"/>
        <end position="474"/>
    </location>
</feature>
<dbReference type="EMBL" id="CDMY01000098">
    <property type="protein sequence ID" value="CEL92648.1"/>
    <property type="molecule type" value="Genomic_DNA"/>
</dbReference>
<dbReference type="GO" id="GO:0005884">
    <property type="term" value="C:actin filament"/>
    <property type="evidence" value="ECO:0007669"/>
    <property type="project" value="TreeGrafter"/>
</dbReference>
<feature type="region of interest" description="Disordered" evidence="1">
    <location>
        <begin position="66"/>
        <end position="99"/>
    </location>
</feature>
<keyword evidence="3" id="KW-1185">Reference proteome</keyword>
<dbReference type="AlphaFoldDB" id="A0A0G4EBH9"/>
<reference evidence="2 3" key="1">
    <citation type="submission" date="2014-11" db="EMBL/GenBank/DDBJ databases">
        <authorList>
            <person name="Zhu J."/>
            <person name="Qi W."/>
            <person name="Song R."/>
        </authorList>
    </citation>
    <scope>NUCLEOTIDE SEQUENCE [LARGE SCALE GENOMIC DNA]</scope>
</reference>
<organism evidence="2 3">
    <name type="scientific">Vitrella brassicaformis (strain CCMP3155)</name>
    <dbReference type="NCBI Taxonomy" id="1169540"/>
    <lineage>
        <taxon>Eukaryota</taxon>
        <taxon>Sar</taxon>
        <taxon>Alveolata</taxon>
        <taxon>Colpodellida</taxon>
        <taxon>Vitrellaceae</taxon>
        <taxon>Vitrella</taxon>
    </lineage>
</organism>
<feature type="compositionally biased region" description="Polar residues" evidence="1">
    <location>
        <begin position="70"/>
        <end position="88"/>
    </location>
</feature>
<evidence type="ECO:0000256" key="1">
    <source>
        <dbReference type="SAM" id="MobiDB-lite"/>
    </source>
</evidence>
<feature type="region of interest" description="Disordered" evidence="1">
    <location>
        <begin position="592"/>
        <end position="648"/>
    </location>
</feature>
<feature type="compositionally biased region" description="Acidic residues" evidence="1">
    <location>
        <begin position="1097"/>
        <end position="1106"/>
    </location>
</feature>
<gene>
    <name evidence="2" type="ORF">Vbra_11032</name>
</gene>
<feature type="compositionally biased region" description="Basic and acidic residues" evidence="1">
    <location>
        <begin position="918"/>
        <end position="929"/>
    </location>
</feature>
<evidence type="ECO:0000313" key="2">
    <source>
        <dbReference type="EMBL" id="CEL92648.1"/>
    </source>
</evidence>
<evidence type="ECO:0000313" key="3">
    <source>
        <dbReference type="Proteomes" id="UP000041254"/>
    </source>
</evidence>
<dbReference type="VEuPathDB" id="CryptoDB:Vbra_11032"/>
<proteinExistence type="predicted"/>
<dbReference type="PANTHER" id="PTHR45691">
    <property type="entry name" value="PROTEIN DIAPHANOUS"/>
    <property type="match status" value="1"/>
</dbReference>
<name>A0A0G4EBH9_VITBC</name>
<feature type="compositionally biased region" description="Basic and acidic residues" evidence="1">
    <location>
        <begin position="409"/>
        <end position="443"/>
    </location>
</feature>
<feature type="region of interest" description="Disordered" evidence="1">
    <location>
        <begin position="1246"/>
        <end position="1270"/>
    </location>
</feature>
<feature type="compositionally biased region" description="Basic residues" evidence="1">
    <location>
        <begin position="302"/>
        <end position="315"/>
    </location>
</feature>
<feature type="compositionally biased region" description="Basic and acidic residues" evidence="1">
    <location>
        <begin position="596"/>
        <end position="606"/>
    </location>
</feature>
<dbReference type="GO" id="GO:0030041">
    <property type="term" value="P:actin filament polymerization"/>
    <property type="evidence" value="ECO:0007669"/>
    <property type="project" value="TreeGrafter"/>
</dbReference>
<feature type="region of interest" description="Disordered" evidence="1">
    <location>
        <begin position="825"/>
        <end position="848"/>
    </location>
</feature>
<feature type="compositionally biased region" description="Gly residues" evidence="1">
    <location>
        <begin position="825"/>
        <end position="841"/>
    </location>
</feature>
<feature type="region of interest" description="Disordered" evidence="1">
    <location>
        <begin position="1093"/>
        <end position="1123"/>
    </location>
</feature>
<dbReference type="Proteomes" id="UP000041254">
    <property type="component" value="Unassembled WGS sequence"/>
</dbReference>
<feature type="region of interest" description="Disordered" evidence="1">
    <location>
        <begin position="386"/>
        <end position="568"/>
    </location>
</feature>
<protein>
    <submittedName>
        <fullName evidence="2">Uncharacterized protein</fullName>
    </submittedName>
</protein>
<feature type="region of interest" description="Disordered" evidence="1">
    <location>
        <begin position="292"/>
        <end position="315"/>
    </location>
</feature>
<feature type="region of interest" description="Disordered" evidence="1">
    <location>
        <begin position="983"/>
        <end position="1034"/>
    </location>
</feature>
<accession>A0A0G4EBH9</accession>
<dbReference type="InterPro" id="IPR051412">
    <property type="entry name" value="Formin_Homology_Diaphanous_sf"/>
</dbReference>
<dbReference type="PANTHER" id="PTHR45691:SF6">
    <property type="entry name" value="PROTEIN DIAPHANOUS"/>
    <property type="match status" value="1"/>
</dbReference>
<feature type="region of interest" description="Disordered" evidence="1">
    <location>
        <begin position="898"/>
        <end position="929"/>
    </location>
</feature>
<sequence length="1270" mass="141163">MPPYPAANNGQMTAFDAAANRAIVMQHAQGKFHVKGGKDVNLFIETDPESYVSRVLFHLPEKESVVTPHGTEQTSHTNKVSITTTKMRSVTPPPPPRVTVPPPMPVTLSHTPPPAVGRLTTAPHPPLPPMPHPPLVPMQPSSAIHPMRPLAPSPSVPAFPPQAVPHVLPPPSGVVPLPRPPPVFVRPPVAVGEFGPQRTASTGHTSSVDMPVSIPRPPQPPAVPLFPYRPPLPPPPRPHLFPALPTPPPTPPPAHMVFPHIGPPVAHFTLPTLPSREQQVLCMPPAPVAEETGPAKVTVSRRERRPSKASHPGKKIPAKTLSKIWSPPVQPRKDQAYGQVVVRPHSPSHARTRPAQEPECDMARLYRDLEKTKLFTRPNLDTFTYKQRAPFGQDRKRGDSPEYYLQERWPTDKRGASGDTEVEKMMAERARREKEAEARRAESPPKQLPARVQYQPYQQYQQQQQQQQQHWQWPPRSPPPSVSAAAKSAAVRHKAPSRAVSSPQMMVSRPVTVPPPVRTKSSPLVRRYQPPVTATPPLPAAAAPRPQTHAYRVPPRRPVTPPEQRQQEEVLVTPSFGTRVTPIRTRMTHTTRIQVHKKEREDDMRKRPPYTRHYKAPQPPPREGPAGTPLWHRPEKVHPRGAPKGYIKNGKDELVPFWRPTGPVPQWYWGPPDVYKRRADFNLPAGVATPFTGFDRLLISLANELQRHLSEIIMRRNQILEHAFHNEPTPPRPSPPPTHARARTALLHSAASSAMAYFLRSLWDAREEAMYLDVIADNLNRLADCSHVKALIGALRSTVVEKLARLRSIGGEIEVAGRRICGLSGGESGGGGGGGGGGEEGGVCEETASKRPGGMAWWLDGEDMRERSSMDDVRDIQKEIGVTIDLLDQSARLIAEPLRRAAPPPSRPQQQKAHKKRAMGEEPLPRSDVHPKYCPCIPDHEGERPCKRFWNALPHTRAAGRPTDESPFYMSANVPGPQYMRDNLLSPKPKHQQAVRDLHDTSHAPLSPGDPLYPRPPLHPHTYPSIPLPRPRDYQGWRLHHTQQQQQYPQQPRDIRHMRHDIDMGREEEYVGDYDEWDDGLVGEGEEIVGEVGVEGEPGEGGEAYDSDERGGGGVGGRELIEGPERPDEYLDAQAYLRQCMAEKAALHEEISALRGDLERCQANERAFHETHMKIGQLENELHKADLVLGGTTDTEEDHQQTGPGCNRAAVLKTAQQLRRQFSDIKEQIDGLRAVGDHLVEQAKEGCYGYEGPSSGDESSFAPPSFGRQR</sequence>
<dbReference type="InParanoid" id="A0A0G4EBH9"/>